<proteinExistence type="predicted"/>
<accession>A0A2H0YYM1</accession>
<dbReference type="AlphaFoldDB" id="A0A2H0YYM1"/>
<gene>
    <name evidence="1" type="ORF">COT23_01445</name>
</gene>
<dbReference type="GO" id="GO:0016740">
    <property type="term" value="F:transferase activity"/>
    <property type="evidence" value="ECO:0007669"/>
    <property type="project" value="UniProtKB-KW"/>
</dbReference>
<comment type="caution">
    <text evidence="1">The sequence shown here is derived from an EMBL/GenBank/DDBJ whole genome shotgun (WGS) entry which is preliminary data.</text>
</comment>
<evidence type="ECO:0000313" key="1">
    <source>
        <dbReference type="EMBL" id="PIS43409.1"/>
    </source>
</evidence>
<dbReference type="PANTHER" id="PTHR28055:SF1">
    <property type="entry name" value="ALTERED INHERITANCE OF MITOCHONDRIA PROTEIN 41, MITOCHONDRIAL"/>
    <property type="match status" value="1"/>
</dbReference>
<dbReference type="Pfam" id="PF09424">
    <property type="entry name" value="YqeY"/>
    <property type="match status" value="1"/>
</dbReference>
<sequence>MAIHETLKKSIPEALRARDETRLRTLRSLVAAMTNEVVAKKRKPNELLTDEEVTIVMKRAASQRKDSIEQFEKASRNDLAEPEKAELAIIESYLPQMMGREEIMKIAKAKMTELGVSTKADAGKFTGALMKELKGKADGGDVKAVVDSLLF</sequence>
<dbReference type="SUPFAM" id="SSF89095">
    <property type="entry name" value="GatB/YqeY motif"/>
    <property type="match status" value="1"/>
</dbReference>
<dbReference type="Gene3D" id="1.10.1510.10">
    <property type="entry name" value="Uncharacterised protein YqeY/AIM41 PF09424, N-terminal domain"/>
    <property type="match status" value="1"/>
</dbReference>
<evidence type="ECO:0000313" key="2">
    <source>
        <dbReference type="Proteomes" id="UP000228687"/>
    </source>
</evidence>
<dbReference type="GO" id="GO:0016884">
    <property type="term" value="F:carbon-nitrogen ligase activity, with glutamine as amido-N-donor"/>
    <property type="evidence" value="ECO:0007669"/>
    <property type="project" value="InterPro"/>
</dbReference>
<dbReference type="PANTHER" id="PTHR28055">
    <property type="entry name" value="ALTERED INHERITANCE OF MITOCHONDRIA PROTEIN 41, MITOCHONDRIAL"/>
    <property type="match status" value="1"/>
</dbReference>
<reference evidence="2" key="1">
    <citation type="submission" date="2017-09" db="EMBL/GenBank/DDBJ databases">
        <title>Depth-based differentiation of microbial function through sediment-hosted aquifers and enrichment of novel symbionts in the deep terrestrial subsurface.</title>
        <authorList>
            <person name="Probst A.J."/>
            <person name="Ladd B."/>
            <person name="Jarett J.K."/>
            <person name="Geller-Mcgrath D.E."/>
            <person name="Sieber C.M.K."/>
            <person name="Emerson J.B."/>
            <person name="Anantharaman K."/>
            <person name="Thomas B.C."/>
            <person name="Malmstrom R."/>
            <person name="Stieglmeier M."/>
            <person name="Klingl A."/>
            <person name="Woyke T."/>
            <person name="Ryan C.M."/>
            <person name="Banfield J.F."/>
        </authorList>
    </citation>
    <scope>NUCLEOTIDE SEQUENCE [LARGE SCALE GENOMIC DNA]</scope>
</reference>
<dbReference type="InterPro" id="IPR042184">
    <property type="entry name" value="YqeY/Aim41_N"/>
</dbReference>
<organism evidence="1 2">
    <name type="scientific">Candidatus Kaiserbacteria bacterium CG08_land_8_20_14_0_20_50_21</name>
    <dbReference type="NCBI Taxonomy" id="1974604"/>
    <lineage>
        <taxon>Bacteria</taxon>
        <taxon>Candidatus Kaiseribacteriota</taxon>
    </lineage>
</organism>
<dbReference type="Gene3D" id="1.10.10.410">
    <property type="match status" value="1"/>
</dbReference>
<name>A0A2H0YYM1_9BACT</name>
<dbReference type="InterPro" id="IPR003789">
    <property type="entry name" value="Asn/Gln_tRNA_amidoTrase-B-like"/>
</dbReference>
<dbReference type="InterPro" id="IPR019004">
    <property type="entry name" value="YqeY/Aim41"/>
</dbReference>
<dbReference type="Proteomes" id="UP000228687">
    <property type="component" value="Unassembled WGS sequence"/>
</dbReference>
<dbReference type="InterPro" id="IPR023168">
    <property type="entry name" value="GatB_Yqey_C_2"/>
</dbReference>
<keyword evidence="1" id="KW-0808">Transferase</keyword>
<protein>
    <submittedName>
        <fullName evidence="1">Glutamyl-tRNA amidotransferase</fullName>
    </submittedName>
</protein>
<dbReference type="EMBL" id="PEXT01000029">
    <property type="protein sequence ID" value="PIS43409.1"/>
    <property type="molecule type" value="Genomic_DNA"/>
</dbReference>